<proteinExistence type="predicted"/>
<evidence type="ECO:0000313" key="1">
    <source>
        <dbReference type="EMBL" id="MDF4026781.1"/>
    </source>
</evidence>
<accession>A0ABT6BF72</accession>
<organism evidence="1 2">
    <name type="scientific">Luteibacter sahnii</name>
    <dbReference type="NCBI Taxonomy" id="3021977"/>
    <lineage>
        <taxon>Bacteria</taxon>
        <taxon>Pseudomonadati</taxon>
        <taxon>Pseudomonadota</taxon>
        <taxon>Gammaproteobacteria</taxon>
        <taxon>Lysobacterales</taxon>
        <taxon>Rhodanobacteraceae</taxon>
        <taxon>Luteibacter</taxon>
    </lineage>
</organism>
<sequence length="269" mass="31035">MSRPLILHAEPNDPLLDAMPDAEHMPVDALLPYVHRAEWPSVVRAEFPDDVVRRFAGRRVINRGFSYNGTRLRETLGEWGCHEQWCHRLLQPLFDVAGEVAHDPGLKGVSRSRLPLNSQWFLLRRERPDIQVPTFVYAFGGTRVDLHDFKNPMQKSIWSLFDWKEETHLPVSEQHWHRFFVERPVGTPVLMHFVGDRVGFVFPRGPMSIDEAAFRELAGSVSTTFRSRIGEVLSYVEDDGTIRFHAFSPYLLSVARQPSFRDDLRAAYA</sequence>
<keyword evidence="2" id="KW-1185">Reference proteome</keyword>
<gene>
    <name evidence="1" type="ORF">P3W24_17540</name>
</gene>
<dbReference type="EMBL" id="JARJJS010000007">
    <property type="protein sequence ID" value="MDF4026781.1"/>
    <property type="molecule type" value="Genomic_DNA"/>
</dbReference>
<protein>
    <submittedName>
        <fullName evidence="1">Uncharacterized protein</fullName>
    </submittedName>
</protein>
<evidence type="ECO:0000313" key="2">
    <source>
        <dbReference type="Proteomes" id="UP001528850"/>
    </source>
</evidence>
<name>A0ABT6BF72_9GAMM</name>
<comment type="caution">
    <text evidence="1">The sequence shown here is derived from an EMBL/GenBank/DDBJ whole genome shotgun (WGS) entry which is preliminary data.</text>
</comment>
<reference evidence="1 2" key="1">
    <citation type="journal article" date="2024" name="Curr. Microbiol.">
        <title>Luteibacter sahnii sp. nov., A Novel Yellow-Colored Xanthomonadin Pigment Producing Probiotic Bacterium from Healthy Rice Seed Microbiome.</title>
        <authorList>
            <person name="Jaiswal G."/>
            <person name="Rana R."/>
            <person name="Nayak P.K."/>
            <person name="Chouhan R."/>
            <person name="Gandhi S.G."/>
            <person name="Patel H.K."/>
            <person name="Patil P.B."/>
        </authorList>
    </citation>
    <scope>NUCLEOTIDE SEQUENCE [LARGE SCALE GENOMIC DNA]</scope>
    <source>
        <strain evidence="1 2">PPL201</strain>
    </source>
</reference>
<dbReference type="Proteomes" id="UP001528850">
    <property type="component" value="Unassembled WGS sequence"/>
</dbReference>
<dbReference type="RefSeq" id="WP_320551650.1">
    <property type="nucleotide sequence ID" value="NZ_JAQLOK010000003.1"/>
</dbReference>